<keyword evidence="3" id="KW-1185">Reference proteome</keyword>
<reference evidence="2" key="1">
    <citation type="submission" date="2019-02" db="EMBL/GenBank/DDBJ databases">
        <authorList>
            <person name="Pothier F.J."/>
        </authorList>
    </citation>
    <scope>NUCLEOTIDE SEQUENCE</scope>
    <source>
        <strain evidence="2">CI-1B</strain>
    </source>
</reference>
<dbReference type="NCBIfam" id="NF047646">
    <property type="entry name" value="REP_Tyr_transpos"/>
    <property type="match status" value="1"/>
</dbReference>
<dbReference type="GO" id="GO:0043565">
    <property type="term" value="F:sequence-specific DNA binding"/>
    <property type="evidence" value="ECO:0007669"/>
    <property type="project" value="TreeGrafter"/>
</dbReference>
<dbReference type="Gene3D" id="3.30.70.1290">
    <property type="entry name" value="Transposase IS200-like"/>
    <property type="match status" value="1"/>
</dbReference>
<dbReference type="GO" id="GO:0006313">
    <property type="term" value="P:DNA transposition"/>
    <property type="evidence" value="ECO:0007669"/>
    <property type="project" value="InterPro"/>
</dbReference>
<feature type="domain" description="Transposase IS200-like" evidence="1">
    <location>
        <begin position="9"/>
        <end position="132"/>
    </location>
</feature>
<dbReference type="PANTHER" id="PTHR36966:SF1">
    <property type="entry name" value="REP-ASSOCIATED TYROSINE TRANSPOSASE"/>
    <property type="match status" value="1"/>
</dbReference>
<dbReference type="AlphaFoldDB" id="A0A508SUH6"/>
<dbReference type="RefSeq" id="WP_139857496.1">
    <property type="nucleotide sequence ID" value="NZ_CAADFC020000004.1"/>
</dbReference>
<sequence>MPNYRRASIPGGCWFFTVNLLDRRQTLLVDHIAALREAIIATRRDYPFVIDAFVVLPDHLHAIWSLPPGDSDFSTRWRLIKSRFVKTLPRRETLDSVRIARNERGIWQRRFWEHLIRDEADYARHVEYCYINPLKHRYVARVSDWPHSSFHRDVRGGLFPHDWGGDVTTIGDFGERSAVREDP</sequence>
<proteinExistence type="predicted"/>
<dbReference type="SMART" id="SM01321">
    <property type="entry name" value="Y1_Tnp"/>
    <property type="match status" value="1"/>
</dbReference>
<gene>
    <name evidence="2" type="primary">rayT_1</name>
    <name evidence="2" type="ORF">CI1B_07620</name>
</gene>
<dbReference type="GO" id="GO:0004803">
    <property type="term" value="F:transposase activity"/>
    <property type="evidence" value="ECO:0007669"/>
    <property type="project" value="InterPro"/>
</dbReference>
<dbReference type="Proteomes" id="UP000328092">
    <property type="component" value="Unassembled WGS sequence"/>
</dbReference>
<accession>A0A508SUH6</accession>
<protein>
    <submittedName>
        <fullName evidence="2">REP-associated tyrosine transposase</fullName>
    </submittedName>
</protein>
<dbReference type="OrthoDB" id="9794403at2"/>
<organism evidence="2 3">
    <name type="scientific">Bradyrhizobium ivorense</name>
    <dbReference type="NCBI Taxonomy" id="2511166"/>
    <lineage>
        <taxon>Bacteria</taxon>
        <taxon>Pseudomonadati</taxon>
        <taxon>Pseudomonadota</taxon>
        <taxon>Alphaproteobacteria</taxon>
        <taxon>Hyphomicrobiales</taxon>
        <taxon>Nitrobacteraceae</taxon>
        <taxon>Bradyrhizobium</taxon>
    </lineage>
</organism>
<evidence type="ECO:0000259" key="1">
    <source>
        <dbReference type="SMART" id="SM01321"/>
    </source>
</evidence>
<name>A0A508SUH6_9BRAD</name>
<evidence type="ECO:0000313" key="2">
    <source>
        <dbReference type="EMBL" id="VIO65656.1"/>
    </source>
</evidence>
<dbReference type="EMBL" id="CAADFC020000004">
    <property type="protein sequence ID" value="VIO65656.1"/>
    <property type="molecule type" value="Genomic_DNA"/>
</dbReference>
<dbReference type="SUPFAM" id="SSF143422">
    <property type="entry name" value="Transposase IS200-like"/>
    <property type="match status" value="1"/>
</dbReference>
<dbReference type="InterPro" id="IPR036515">
    <property type="entry name" value="Transposase_17_sf"/>
</dbReference>
<dbReference type="InterPro" id="IPR002686">
    <property type="entry name" value="Transposase_17"/>
</dbReference>
<dbReference type="InterPro" id="IPR052715">
    <property type="entry name" value="RAYT_transposase"/>
</dbReference>
<comment type="caution">
    <text evidence="2">The sequence shown here is derived from an EMBL/GenBank/DDBJ whole genome shotgun (WGS) entry which is preliminary data.</text>
</comment>
<dbReference type="PANTHER" id="PTHR36966">
    <property type="entry name" value="REP-ASSOCIATED TYROSINE TRANSPOSASE"/>
    <property type="match status" value="1"/>
</dbReference>
<evidence type="ECO:0000313" key="3">
    <source>
        <dbReference type="Proteomes" id="UP000328092"/>
    </source>
</evidence>